<comment type="caution">
    <text evidence="1">The sequence shown here is derived from an EMBL/GenBank/DDBJ whole genome shotgun (WGS) entry which is preliminary data.</text>
</comment>
<keyword evidence="2" id="KW-1185">Reference proteome</keyword>
<dbReference type="SUPFAM" id="SSF75005">
    <property type="entry name" value="Arabinanase/levansucrase/invertase"/>
    <property type="match status" value="2"/>
</dbReference>
<evidence type="ECO:0000313" key="1">
    <source>
        <dbReference type="EMBL" id="ODA30367.1"/>
    </source>
</evidence>
<evidence type="ECO:0008006" key="3">
    <source>
        <dbReference type="Google" id="ProtNLM"/>
    </source>
</evidence>
<accession>A0A1C3EAT1</accession>
<dbReference type="EMBL" id="LYDR01000110">
    <property type="protein sequence ID" value="ODA30367.1"/>
    <property type="molecule type" value="Genomic_DNA"/>
</dbReference>
<dbReference type="Gene3D" id="2.115.10.20">
    <property type="entry name" value="Glycosyl hydrolase domain, family 43"/>
    <property type="match status" value="2"/>
</dbReference>
<protein>
    <recommendedName>
        <fullName evidence="3">Glycosylase</fullName>
    </recommendedName>
</protein>
<proteinExistence type="predicted"/>
<dbReference type="STRING" id="1841610.A6X21_00340"/>
<reference evidence="1 2" key="1">
    <citation type="submission" date="2016-05" db="EMBL/GenBank/DDBJ databases">
        <title>Genomic and physiological characterization of Planctopirus sp. isolated from fresh water lake.</title>
        <authorList>
            <person name="Subhash Y."/>
            <person name="Ramana C."/>
        </authorList>
    </citation>
    <scope>NUCLEOTIDE SEQUENCE [LARGE SCALE GENOMIC DNA]</scope>
    <source>
        <strain evidence="1 2">JC280</strain>
    </source>
</reference>
<dbReference type="PANTHER" id="PTHR35279:SF4">
    <property type="entry name" value="GLYCOSYL HYDROLASE FAMILY 32 N-TERMINAL DOMAIN-CONTAINING PROTEIN"/>
    <property type="match status" value="1"/>
</dbReference>
<name>A0A1C3EAT1_9PLAN</name>
<organism evidence="1 2">
    <name type="scientific">Planctopirus hydrillae</name>
    <dbReference type="NCBI Taxonomy" id="1841610"/>
    <lineage>
        <taxon>Bacteria</taxon>
        <taxon>Pseudomonadati</taxon>
        <taxon>Planctomycetota</taxon>
        <taxon>Planctomycetia</taxon>
        <taxon>Planctomycetales</taxon>
        <taxon>Planctomycetaceae</taxon>
        <taxon>Planctopirus</taxon>
    </lineage>
</organism>
<sequence length="364" mass="41477">MYESGWLAKRSTDGSLPVISEMWQKAMHRFLLASCAVILMGQRWVIAEDHSSSVPTASVPTTRVWPRALTEFTPLSTAPILTGRGLPTSQELTSQEKPAWDARIRERGDILRLSPDDWRLYYTGYDGSKTGIRQLGLAHSKDGLRFERSQPEPLIPGRWVEDVCVRMHKSQKNRSAVPLLMFAEGEGDQMQWFRSQNGIEWSHQGQVDIRKTSGEPIEPGPYGTPTLWIEDDQWHLFYERRDLGIWHATSADGKVWQLVQDDPVMVCGPQDFDRLQIAANQVFRHGGMYYMVFHGSGDATTPRRWATSLARSTDLHHWEKFPGGPLRPIEENKSSGIIVHDGLRYRLYTMHDQVIVHVGPMTSD</sequence>
<dbReference type="Proteomes" id="UP000094828">
    <property type="component" value="Unassembled WGS sequence"/>
</dbReference>
<evidence type="ECO:0000313" key="2">
    <source>
        <dbReference type="Proteomes" id="UP000094828"/>
    </source>
</evidence>
<dbReference type="InterPro" id="IPR023296">
    <property type="entry name" value="Glyco_hydro_beta-prop_sf"/>
</dbReference>
<gene>
    <name evidence="1" type="ORF">A6X21_00340</name>
</gene>
<dbReference type="PANTHER" id="PTHR35279">
    <property type="match status" value="1"/>
</dbReference>
<dbReference type="AlphaFoldDB" id="A0A1C3EAT1"/>